<dbReference type="InterPro" id="IPR000620">
    <property type="entry name" value="EamA_dom"/>
</dbReference>
<feature type="transmembrane region" description="Helical" evidence="1">
    <location>
        <begin position="130"/>
        <end position="146"/>
    </location>
</feature>
<feature type="domain" description="EamA" evidence="2">
    <location>
        <begin position="10"/>
        <end position="146"/>
    </location>
</feature>
<evidence type="ECO:0000256" key="1">
    <source>
        <dbReference type="SAM" id="Phobius"/>
    </source>
</evidence>
<evidence type="ECO:0000259" key="2">
    <source>
        <dbReference type="Pfam" id="PF00892"/>
    </source>
</evidence>
<accession>A0AAN9GMV1</accession>
<evidence type="ECO:0000313" key="4">
    <source>
        <dbReference type="Proteomes" id="UP001374579"/>
    </source>
</evidence>
<sequence>MDSSEKSNGKGVYFAMMAGFSAAFASIFAKTAASEDGAHSVANMLSSLTKAASSDLHRFLFDQRLIVFTLLAIRGIGVLGIFVSNAVMWIFFSKSLQLCSSIVATVTNTAANFFFTACVSWVLFEEKLPVLWWCGSSLIVTGLLLVHHGSRDKAEAGLSMGPDNKKTV</sequence>
<keyword evidence="1" id="KW-1133">Transmembrane helix</keyword>
<dbReference type="Pfam" id="PF00892">
    <property type="entry name" value="EamA"/>
    <property type="match status" value="1"/>
</dbReference>
<keyword evidence="4" id="KW-1185">Reference proteome</keyword>
<dbReference type="GO" id="GO:0016020">
    <property type="term" value="C:membrane"/>
    <property type="evidence" value="ECO:0007669"/>
    <property type="project" value="InterPro"/>
</dbReference>
<dbReference type="AlphaFoldDB" id="A0AAN9GMV1"/>
<dbReference type="InterPro" id="IPR037185">
    <property type="entry name" value="EmrE-like"/>
</dbReference>
<reference evidence="3 4" key="1">
    <citation type="submission" date="2024-02" db="EMBL/GenBank/DDBJ databases">
        <title>Chromosome-scale genome assembly of the rough periwinkle Littorina saxatilis.</title>
        <authorList>
            <person name="De Jode A."/>
            <person name="Faria R."/>
            <person name="Formenti G."/>
            <person name="Sims Y."/>
            <person name="Smith T.P."/>
            <person name="Tracey A."/>
            <person name="Wood J.M.D."/>
            <person name="Zagrodzka Z.B."/>
            <person name="Johannesson K."/>
            <person name="Butlin R.K."/>
            <person name="Leder E.H."/>
        </authorList>
    </citation>
    <scope>NUCLEOTIDE SEQUENCE [LARGE SCALE GENOMIC DNA]</scope>
    <source>
        <strain evidence="3">Snail1</strain>
        <tissue evidence="3">Muscle</tissue>
    </source>
</reference>
<protein>
    <recommendedName>
        <fullName evidence="2">EamA domain-containing protein</fullName>
    </recommendedName>
</protein>
<name>A0AAN9GMV1_9CAEN</name>
<comment type="caution">
    <text evidence="3">The sequence shown here is derived from an EMBL/GenBank/DDBJ whole genome shotgun (WGS) entry which is preliminary data.</text>
</comment>
<dbReference type="SUPFAM" id="SSF103481">
    <property type="entry name" value="Multidrug resistance efflux transporter EmrE"/>
    <property type="match status" value="1"/>
</dbReference>
<organism evidence="3 4">
    <name type="scientific">Littorina saxatilis</name>
    <dbReference type="NCBI Taxonomy" id="31220"/>
    <lineage>
        <taxon>Eukaryota</taxon>
        <taxon>Metazoa</taxon>
        <taxon>Spiralia</taxon>
        <taxon>Lophotrochozoa</taxon>
        <taxon>Mollusca</taxon>
        <taxon>Gastropoda</taxon>
        <taxon>Caenogastropoda</taxon>
        <taxon>Littorinimorpha</taxon>
        <taxon>Littorinoidea</taxon>
        <taxon>Littorinidae</taxon>
        <taxon>Littorina</taxon>
    </lineage>
</organism>
<keyword evidence="1" id="KW-0472">Membrane</keyword>
<evidence type="ECO:0000313" key="3">
    <source>
        <dbReference type="EMBL" id="KAK7114453.1"/>
    </source>
</evidence>
<proteinExistence type="predicted"/>
<dbReference type="Gene3D" id="1.10.3730.20">
    <property type="match status" value="1"/>
</dbReference>
<dbReference type="InterPro" id="IPR039632">
    <property type="entry name" value="TMEM42"/>
</dbReference>
<feature type="transmembrane region" description="Helical" evidence="1">
    <location>
        <begin position="12"/>
        <end position="29"/>
    </location>
</feature>
<gene>
    <name evidence="3" type="ORF">V1264_000511</name>
</gene>
<dbReference type="Proteomes" id="UP001374579">
    <property type="component" value="Unassembled WGS sequence"/>
</dbReference>
<dbReference type="PANTHER" id="PTHR31965">
    <property type="entry name" value="TRANSMEMBRANE PROTEIN 42"/>
    <property type="match status" value="1"/>
</dbReference>
<feature type="transmembrane region" description="Helical" evidence="1">
    <location>
        <begin position="65"/>
        <end position="90"/>
    </location>
</feature>
<keyword evidence="1" id="KW-0812">Transmembrane</keyword>
<dbReference type="EMBL" id="JBAMIC010000001">
    <property type="protein sequence ID" value="KAK7114453.1"/>
    <property type="molecule type" value="Genomic_DNA"/>
</dbReference>
<feature type="transmembrane region" description="Helical" evidence="1">
    <location>
        <begin position="102"/>
        <end position="124"/>
    </location>
</feature>
<dbReference type="PANTHER" id="PTHR31965:SF1">
    <property type="entry name" value="TRANSMEMBRANE PROTEIN 42"/>
    <property type="match status" value="1"/>
</dbReference>